<organism evidence="1 2">
    <name type="scientific">Polluticaenibacter yanchengensis</name>
    <dbReference type="NCBI Taxonomy" id="3014562"/>
    <lineage>
        <taxon>Bacteria</taxon>
        <taxon>Pseudomonadati</taxon>
        <taxon>Bacteroidota</taxon>
        <taxon>Chitinophagia</taxon>
        <taxon>Chitinophagales</taxon>
        <taxon>Chitinophagaceae</taxon>
        <taxon>Polluticaenibacter</taxon>
    </lineage>
</organism>
<dbReference type="CDD" id="cd07820">
    <property type="entry name" value="SRPBCC_3"/>
    <property type="match status" value="1"/>
</dbReference>
<keyword evidence="2" id="KW-1185">Reference proteome</keyword>
<dbReference type="Gene3D" id="3.30.530.20">
    <property type="match status" value="1"/>
</dbReference>
<dbReference type="Proteomes" id="UP001210231">
    <property type="component" value="Unassembled WGS sequence"/>
</dbReference>
<comment type="caution">
    <text evidence="1">The sequence shown here is derived from an EMBL/GenBank/DDBJ whole genome shotgun (WGS) entry which is preliminary data.</text>
</comment>
<protein>
    <submittedName>
        <fullName evidence="1">SRPBCC family protein</fullName>
    </submittedName>
</protein>
<gene>
    <name evidence="1" type="ORF">O3P16_03430</name>
</gene>
<dbReference type="SUPFAM" id="SSF55961">
    <property type="entry name" value="Bet v1-like"/>
    <property type="match status" value="1"/>
</dbReference>
<evidence type="ECO:0000313" key="2">
    <source>
        <dbReference type="Proteomes" id="UP001210231"/>
    </source>
</evidence>
<dbReference type="EMBL" id="JAQGEF010000003">
    <property type="protein sequence ID" value="MDA3613847.1"/>
    <property type="molecule type" value="Genomic_DNA"/>
</dbReference>
<dbReference type="InterPro" id="IPR023393">
    <property type="entry name" value="START-like_dom_sf"/>
</dbReference>
<accession>A0ABT4UG90</accession>
<dbReference type="RefSeq" id="WP_407030177.1">
    <property type="nucleotide sequence ID" value="NZ_JAQGEF010000003.1"/>
</dbReference>
<sequence length="166" mass="19447">MKYTLKREQQINSHISKVWAFFSSPHNLSVITPPGMAFKVLGNISEAAIYEGMIINYKVSPLLGIPMNWQTKIEKVIPEKQFTDTQQKGPYKYWHHYHQFITNKNGVLMIDIVTYELPLGIIGKWMHQIIVKKKLDKIFQYRNQVIEQLFNSKKEQADSIHSNQNI</sequence>
<proteinExistence type="predicted"/>
<name>A0ABT4UG90_9BACT</name>
<reference evidence="1 2" key="1">
    <citation type="submission" date="2022-12" db="EMBL/GenBank/DDBJ databases">
        <title>Chitinophagaceae gen. sp. nov., a new member of the family Chitinophagaceae, isolated from soil in a chemical factory.</title>
        <authorList>
            <person name="Ke Z."/>
        </authorList>
    </citation>
    <scope>NUCLEOTIDE SEQUENCE [LARGE SCALE GENOMIC DNA]</scope>
    <source>
        <strain evidence="1 2">LY-5</strain>
    </source>
</reference>
<evidence type="ECO:0000313" key="1">
    <source>
        <dbReference type="EMBL" id="MDA3613847.1"/>
    </source>
</evidence>